<gene>
    <name evidence="1" type="ORF">CIPAW_13G063000</name>
    <name evidence="2" type="ORF">I3842_13G062400</name>
</gene>
<comment type="caution">
    <text evidence="1">The sequence shown here is derived from an EMBL/GenBank/DDBJ whole genome shotgun (WGS) entry which is preliminary data.</text>
</comment>
<organism evidence="1 3">
    <name type="scientific">Carya illinoinensis</name>
    <name type="common">Pecan</name>
    <dbReference type="NCBI Taxonomy" id="32201"/>
    <lineage>
        <taxon>Eukaryota</taxon>
        <taxon>Viridiplantae</taxon>
        <taxon>Streptophyta</taxon>
        <taxon>Embryophyta</taxon>
        <taxon>Tracheophyta</taxon>
        <taxon>Spermatophyta</taxon>
        <taxon>Magnoliopsida</taxon>
        <taxon>eudicotyledons</taxon>
        <taxon>Gunneridae</taxon>
        <taxon>Pentapetalae</taxon>
        <taxon>rosids</taxon>
        <taxon>fabids</taxon>
        <taxon>Fagales</taxon>
        <taxon>Juglandaceae</taxon>
        <taxon>Carya</taxon>
    </lineage>
</organism>
<reference evidence="1" key="1">
    <citation type="submission" date="2020-12" db="EMBL/GenBank/DDBJ databases">
        <title>WGS assembly of Carya illinoinensis cv. Pawnee.</title>
        <authorList>
            <person name="Platts A."/>
            <person name="Shu S."/>
            <person name="Wright S."/>
            <person name="Barry K."/>
            <person name="Edger P."/>
            <person name="Pires J.C."/>
            <person name="Schmutz J."/>
        </authorList>
    </citation>
    <scope>NUCLEOTIDE SEQUENCE</scope>
    <source>
        <tissue evidence="1">Leaf</tissue>
    </source>
</reference>
<keyword evidence="3" id="KW-1185">Reference proteome</keyword>
<name>A0A8T1NGT2_CARIL</name>
<protein>
    <submittedName>
        <fullName evidence="1">Uncharacterized protein</fullName>
    </submittedName>
</protein>
<dbReference type="EMBL" id="CM031837">
    <property type="protein sequence ID" value="KAG6680832.1"/>
    <property type="molecule type" value="Genomic_DNA"/>
</dbReference>
<dbReference type="Proteomes" id="UP000811246">
    <property type="component" value="Chromosome 13"/>
</dbReference>
<dbReference type="EMBL" id="CM031821">
    <property type="protein sequence ID" value="KAG6631046.1"/>
    <property type="molecule type" value="Genomic_DNA"/>
</dbReference>
<accession>A0A8T1NGT2</accession>
<reference evidence="2" key="2">
    <citation type="submission" date="2021-01" db="EMBL/GenBank/DDBJ databases">
        <authorList>
            <person name="Lovell J.T."/>
            <person name="Bentley N."/>
            <person name="Bhattarai G."/>
            <person name="Jenkins J.W."/>
            <person name="Sreedasyam A."/>
            <person name="Alarcon Y."/>
            <person name="Bock C."/>
            <person name="Boston L."/>
            <person name="Carlson J."/>
            <person name="Cervantes K."/>
            <person name="Clermont K."/>
            <person name="Krom N."/>
            <person name="Kubenka K."/>
            <person name="Mamidi S."/>
            <person name="Mattison C."/>
            <person name="Monteros M."/>
            <person name="Pisani C."/>
            <person name="Plott C."/>
            <person name="Rajasekar S."/>
            <person name="Rhein H.S."/>
            <person name="Rohla C."/>
            <person name="Song M."/>
            <person name="Hilaire R.S."/>
            <person name="Shu S."/>
            <person name="Wells L."/>
            <person name="Wang X."/>
            <person name="Webber J."/>
            <person name="Heerema R.J."/>
            <person name="Klein P."/>
            <person name="Conner P."/>
            <person name="Grauke L."/>
            <person name="Grimwood J."/>
            <person name="Schmutz J."/>
            <person name="Randall J.J."/>
        </authorList>
    </citation>
    <scope>NUCLEOTIDE SEQUENCE</scope>
    <source>
        <tissue evidence="2">Leaf</tissue>
    </source>
</reference>
<proteinExistence type="predicted"/>
<evidence type="ECO:0000313" key="2">
    <source>
        <dbReference type="EMBL" id="KAG6680832.1"/>
    </source>
</evidence>
<dbReference type="Proteomes" id="UP000811609">
    <property type="component" value="Chromosome 13"/>
</dbReference>
<sequence length="59" mass="6286">MAAGVVASRSGGILKFLSPKLRPQPTDIQSAALWGFAAATSALWLVPMTFLEKPEAEEQ</sequence>
<evidence type="ECO:0000313" key="3">
    <source>
        <dbReference type="Proteomes" id="UP000811609"/>
    </source>
</evidence>
<dbReference type="AlphaFoldDB" id="A0A8T1NGT2"/>
<dbReference type="OrthoDB" id="97at2759"/>
<evidence type="ECO:0000313" key="1">
    <source>
        <dbReference type="EMBL" id="KAG6631046.1"/>
    </source>
</evidence>